<dbReference type="AlphaFoldDB" id="A0A8J7LY95"/>
<reference evidence="2" key="1">
    <citation type="submission" date="2020-12" db="EMBL/GenBank/DDBJ databases">
        <title>Geomonas sp. Red875, isolated from river sediment.</title>
        <authorList>
            <person name="Xu Z."/>
            <person name="Zhang Z."/>
            <person name="Masuda Y."/>
            <person name="Itoh H."/>
            <person name="Senoo K."/>
        </authorList>
    </citation>
    <scope>NUCLEOTIDE SEQUENCE</scope>
    <source>
        <strain evidence="2">Red875</strain>
    </source>
</reference>
<dbReference type="SUPFAM" id="SSF81585">
    <property type="entry name" value="PsbU/PolX domain-like"/>
    <property type="match status" value="1"/>
</dbReference>
<comment type="caution">
    <text evidence="2">The sequence shown here is derived from an EMBL/GenBank/DDBJ whole genome shotgun (WGS) entry which is preliminary data.</text>
</comment>
<feature type="chain" id="PRO_5035261816" evidence="1">
    <location>
        <begin position="24"/>
        <end position="113"/>
    </location>
</feature>
<dbReference type="Proteomes" id="UP000636888">
    <property type="component" value="Unassembled WGS sequence"/>
</dbReference>
<dbReference type="Pfam" id="PF12836">
    <property type="entry name" value="HHH_3"/>
    <property type="match status" value="1"/>
</dbReference>
<evidence type="ECO:0000313" key="3">
    <source>
        <dbReference type="Proteomes" id="UP000636888"/>
    </source>
</evidence>
<dbReference type="Gene3D" id="1.10.150.320">
    <property type="entry name" value="Photosystem II 12 kDa extrinsic protein"/>
    <property type="match status" value="1"/>
</dbReference>
<evidence type="ECO:0000256" key="1">
    <source>
        <dbReference type="SAM" id="SignalP"/>
    </source>
</evidence>
<organism evidence="2 3">
    <name type="scientific">Geomesophilobacter sediminis</name>
    <dbReference type="NCBI Taxonomy" id="2798584"/>
    <lineage>
        <taxon>Bacteria</taxon>
        <taxon>Pseudomonadati</taxon>
        <taxon>Thermodesulfobacteriota</taxon>
        <taxon>Desulfuromonadia</taxon>
        <taxon>Geobacterales</taxon>
        <taxon>Geobacteraceae</taxon>
        <taxon>Geomesophilobacter</taxon>
    </lineage>
</organism>
<name>A0A8J7LY95_9BACT</name>
<proteinExistence type="predicted"/>
<gene>
    <name evidence="2" type="ORF">JFN93_07875</name>
</gene>
<protein>
    <submittedName>
        <fullName evidence="2">Helix-hairpin-helix domain-containing protein</fullName>
    </submittedName>
</protein>
<feature type="signal peptide" evidence="1">
    <location>
        <begin position="1"/>
        <end position="23"/>
    </location>
</feature>
<keyword evidence="1" id="KW-0732">Signal</keyword>
<keyword evidence="3" id="KW-1185">Reference proteome</keyword>
<dbReference type="EMBL" id="JAEMHM010000005">
    <property type="protein sequence ID" value="MBJ6724621.1"/>
    <property type="molecule type" value="Genomic_DNA"/>
</dbReference>
<sequence>MRSIVAIVVAALLSISFTMSAVAADKPAKPADAKGAKAEQKAPAAKQELVDVNSATEAQLKALSGIGDAYAKKIVAGRPYAGKDQLLSKKIVPRATYEKIKDKIIAKQPAAKK</sequence>
<evidence type="ECO:0000313" key="2">
    <source>
        <dbReference type="EMBL" id="MBJ6724621.1"/>
    </source>
</evidence>
<accession>A0A8J7LY95</accession>